<comment type="caution">
    <text evidence="1">The sequence shown here is derived from an EMBL/GenBank/DDBJ whole genome shotgun (WGS) entry which is preliminary data.</text>
</comment>
<protein>
    <submittedName>
        <fullName evidence="1">Uncharacterized protein</fullName>
    </submittedName>
</protein>
<organism evidence="1 2">
    <name type="scientific">Fervidicola ferrireducens</name>
    <dbReference type="NCBI Taxonomy" id="520764"/>
    <lineage>
        <taxon>Bacteria</taxon>
        <taxon>Bacillati</taxon>
        <taxon>Bacillota</taxon>
        <taxon>Clostridia</taxon>
        <taxon>Thermosediminibacterales</taxon>
        <taxon>Thermosediminibacteraceae</taxon>
        <taxon>Fervidicola</taxon>
    </lineage>
</organism>
<evidence type="ECO:0000313" key="2">
    <source>
        <dbReference type="Proteomes" id="UP000070427"/>
    </source>
</evidence>
<dbReference type="EMBL" id="LOED01000026">
    <property type="protein sequence ID" value="KXG75518.1"/>
    <property type="molecule type" value="Genomic_DNA"/>
</dbReference>
<keyword evidence="2" id="KW-1185">Reference proteome</keyword>
<name>A0A140L4P3_9FIRM</name>
<gene>
    <name evidence="1" type="ORF">AN618_18910</name>
</gene>
<proteinExistence type="predicted"/>
<sequence>MWGGSSDPAPRRKMGRKNKKTAFKMVAVFKKVHVKANKVGSVRLFTSLYEETVINVPSANKTGKAAAIKAYKPRRQLFNNSYFYLSKRAGRRL</sequence>
<dbReference type="RefSeq" id="WP_066354291.1">
    <property type="nucleotide sequence ID" value="NZ_LOED01000026.1"/>
</dbReference>
<dbReference type="STRING" id="520764.AN618_18910"/>
<dbReference type="AlphaFoldDB" id="A0A140L4P3"/>
<dbReference type="Proteomes" id="UP000070427">
    <property type="component" value="Unassembled WGS sequence"/>
</dbReference>
<dbReference type="InParanoid" id="A0A140L4P3"/>
<evidence type="ECO:0000313" key="1">
    <source>
        <dbReference type="EMBL" id="KXG75518.1"/>
    </source>
</evidence>
<reference evidence="1 2" key="1">
    <citation type="submission" date="2015-12" db="EMBL/GenBank/DDBJ databases">
        <title>Draft genome sequnece of Fervidicola ferrireducens strain Y170.</title>
        <authorList>
            <person name="Patel B.K."/>
        </authorList>
    </citation>
    <scope>NUCLEOTIDE SEQUENCE [LARGE SCALE GENOMIC DNA]</scope>
    <source>
        <strain evidence="1 2">Y170</strain>
    </source>
</reference>
<accession>A0A140L4P3</accession>